<dbReference type="PROSITE" id="PS50164">
    <property type="entry name" value="GIY_YIG"/>
    <property type="match status" value="1"/>
</dbReference>
<dbReference type="InterPro" id="IPR050190">
    <property type="entry name" value="UPF0213_domain"/>
</dbReference>
<keyword evidence="5" id="KW-1185">Reference proteome</keyword>
<dbReference type="EMBL" id="CP017603">
    <property type="protein sequence ID" value="AOY76151.1"/>
    <property type="molecule type" value="Genomic_DNA"/>
</dbReference>
<dbReference type="PANTHER" id="PTHR34477">
    <property type="entry name" value="UPF0213 PROTEIN YHBQ"/>
    <property type="match status" value="1"/>
</dbReference>
<comment type="similarity">
    <text evidence="1">Belongs to the UPF0213 family.</text>
</comment>
<dbReference type="InterPro" id="IPR000305">
    <property type="entry name" value="GIY-YIG_endonuc"/>
</dbReference>
<dbReference type="Gene3D" id="3.40.1440.10">
    <property type="entry name" value="GIY-YIG endonuclease"/>
    <property type="match status" value="1"/>
</dbReference>
<name>A0AAC9WF89_9CLOT</name>
<reference evidence="3 5" key="1">
    <citation type="submission" date="2016-10" db="EMBL/GenBank/DDBJ databases">
        <title>Complete Genome Sequence of Acetogen Clostridium formicoaceticum ATCC 27076.</title>
        <authorList>
            <person name="Bao T."/>
            <person name="Cheng C."/>
            <person name="Zhao J."/>
            <person name="Yang S.-T."/>
            <person name="Wang J."/>
            <person name="Wang M."/>
        </authorList>
    </citation>
    <scope>NUCLEOTIDE SEQUENCE [LARGE SCALE GENOMIC DNA]</scope>
    <source>
        <strain evidence="3 5">ATCC 27076</strain>
    </source>
</reference>
<evidence type="ECO:0000313" key="4">
    <source>
        <dbReference type="EMBL" id="ARE86521.1"/>
    </source>
</evidence>
<dbReference type="KEGG" id="cfm:BJL90_09700"/>
<proteinExistence type="inferred from homology"/>
<dbReference type="RefSeq" id="WP_070967175.1">
    <property type="nucleotide sequence ID" value="NZ_CP017603.1"/>
</dbReference>
<evidence type="ECO:0000259" key="2">
    <source>
        <dbReference type="PROSITE" id="PS50164"/>
    </source>
</evidence>
<feature type="domain" description="GIY-YIG" evidence="2">
    <location>
        <begin position="1"/>
        <end position="75"/>
    </location>
</feature>
<evidence type="ECO:0000256" key="1">
    <source>
        <dbReference type="ARBA" id="ARBA00007435"/>
    </source>
</evidence>
<protein>
    <submittedName>
        <fullName evidence="4">GIY-YIG nuclease superfamily protein</fullName>
    </submittedName>
</protein>
<evidence type="ECO:0000313" key="3">
    <source>
        <dbReference type="EMBL" id="AOY76151.1"/>
    </source>
</evidence>
<dbReference type="AlphaFoldDB" id="A0AAC9WF89"/>
<accession>A0AAC9WF89</accession>
<dbReference type="SUPFAM" id="SSF82771">
    <property type="entry name" value="GIY-YIG endonuclease"/>
    <property type="match status" value="1"/>
</dbReference>
<reference evidence="4 6" key="2">
    <citation type="submission" date="2017-03" db="EMBL/GenBank/DDBJ databases">
        <title>Complete sequence of Clostridium formicaceticum DSM 92.</title>
        <authorList>
            <person name="Poehlein A."/>
            <person name="Karl M."/>
            <person name="Bengelsdorf F.R."/>
            <person name="Duerre P."/>
            <person name="Daniel R."/>
        </authorList>
    </citation>
    <scope>NUCLEOTIDE SEQUENCE [LARGE SCALE GENOMIC DNA]</scope>
    <source>
        <strain evidence="4 6">DSM 92</strain>
    </source>
</reference>
<dbReference type="PANTHER" id="PTHR34477:SF1">
    <property type="entry name" value="UPF0213 PROTEIN YHBQ"/>
    <property type="match status" value="1"/>
</dbReference>
<gene>
    <name evidence="3" type="ORF">BJL90_09700</name>
    <name evidence="4" type="ORF">CLFO_08430</name>
</gene>
<dbReference type="Proteomes" id="UP000177894">
    <property type="component" value="Chromosome"/>
</dbReference>
<dbReference type="Proteomes" id="UP000192478">
    <property type="component" value="Chromosome"/>
</dbReference>
<sequence length="89" mass="10748">MPYTYILQCVDETFYIGWTTDLHNRLKVHNEGKGARYTRGRLPVKLVYWELHSNRSDAQKREVDLRRLKRREKEDLVKSFQQVKTLDLP</sequence>
<evidence type="ECO:0000313" key="5">
    <source>
        <dbReference type="Proteomes" id="UP000177894"/>
    </source>
</evidence>
<evidence type="ECO:0000313" key="6">
    <source>
        <dbReference type="Proteomes" id="UP000192478"/>
    </source>
</evidence>
<dbReference type="InterPro" id="IPR035901">
    <property type="entry name" value="GIY-YIG_endonuc_sf"/>
</dbReference>
<organism evidence="4 6">
    <name type="scientific">Clostridium formicaceticum</name>
    <dbReference type="NCBI Taxonomy" id="1497"/>
    <lineage>
        <taxon>Bacteria</taxon>
        <taxon>Bacillati</taxon>
        <taxon>Bacillota</taxon>
        <taxon>Clostridia</taxon>
        <taxon>Eubacteriales</taxon>
        <taxon>Clostridiaceae</taxon>
        <taxon>Clostridium</taxon>
    </lineage>
</organism>
<dbReference type="EMBL" id="CP020559">
    <property type="protein sequence ID" value="ARE86521.1"/>
    <property type="molecule type" value="Genomic_DNA"/>
</dbReference>
<dbReference type="Pfam" id="PF01541">
    <property type="entry name" value="GIY-YIG"/>
    <property type="match status" value="1"/>
</dbReference>
<dbReference type="CDD" id="cd10456">
    <property type="entry name" value="GIY-YIG_UPF0213"/>
    <property type="match status" value="1"/>
</dbReference>